<dbReference type="PROSITE" id="PS50097">
    <property type="entry name" value="BTB"/>
    <property type="match status" value="1"/>
</dbReference>
<dbReference type="SUPFAM" id="SSF54695">
    <property type="entry name" value="POZ domain"/>
    <property type="match status" value="1"/>
</dbReference>
<dbReference type="OrthoDB" id="194443at2759"/>
<gene>
    <name evidence="3" type="ORF">NA56DRAFT_658168</name>
</gene>
<keyword evidence="4" id="KW-1185">Reference proteome</keyword>
<dbReference type="Proteomes" id="UP000235672">
    <property type="component" value="Unassembled WGS sequence"/>
</dbReference>
<dbReference type="CDD" id="cd18186">
    <property type="entry name" value="BTB_POZ_ZBTB_KLHL-like"/>
    <property type="match status" value="1"/>
</dbReference>
<evidence type="ECO:0000313" key="3">
    <source>
        <dbReference type="EMBL" id="PMD22244.1"/>
    </source>
</evidence>
<feature type="region of interest" description="Disordered" evidence="1">
    <location>
        <begin position="51"/>
        <end position="72"/>
    </location>
</feature>
<feature type="domain" description="BTB" evidence="2">
    <location>
        <begin position="69"/>
        <end position="136"/>
    </location>
</feature>
<protein>
    <recommendedName>
        <fullName evidence="2">BTB domain-containing protein</fullName>
    </recommendedName>
</protein>
<dbReference type="Gene3D" id="3.30.710.10">
    <property type="entry name" value="Potassium Channel Kv1.1, Chain A"/>
    <property type="match status" value="1"/>
</dbReference>
<dbReference type="InterPro" id="IPR000210">
    <property type="entry name" value="BTB/POZ_dom"/>
</dbReference>
<evidence type="ECO:0000259" key="2">
    <source>
        <dbReference type="PROSITE" id="PS50097"/>
    </source>
</evidence>
<dbReference type="PANTHER" id="PTHR47843">
    <property type="entry name" value="BTB DOMAIN-CONTAINING PROTEIN-RELATED"/>
    <property type="match status" value="1"/>
</dbReference>
<feature type="compositionally biased region" description="Low complexity" evidence="1">
    <location>
        <begin position="59"/>
        <end position="72"/>
    </location>
</feature>
<dbReference type="AlphaFoldDB" id="A0A2J6Q7M7"/>
<dbReference type="Pfam" id="PF00651">
    <property type="entry name" value="BTB"/>
    <property type="match status" value="1"/>
</dbReference>
<organism evidence="3 4">
    <name type="scientific">Hyaloscypha hepaticicola</name>
    <dbReference type="NCBI Taxonomy" id="2082293"/>
    <lineage>
        <taxon>Eukaryota</taxon>
        <taxon>Fungi</taxon>
        <taxon>Dikarya</taxon>
        <taxon>Ascomycota</taxon>
        <taxon>Pezizomycotina</taxon>
        <taxon>Leotiomycetes</taxon>
        <taxon>Helotiales</taxon>
        <taxon>Hyaloscyphaceae</taxon>
        <taxon>Hyaloscypha</taxon>
    </lineage>
</organism>
<dbReference type="InterPro" id="IPR011333">
    <property type="entry name" value="SKP1/BTB/POZ_sf"/>
</dbReference>
<evidence type="ECO:0000313" key="4">
    <source>
        <dbReference type="Proteomes" id="UP000235672"/>
    </source>
</evidence>
<proteinExistence type="predicted"/>
<sequence length="290" mass="33060">MPLKSSPKPKAQPPNLWFEYPHLCHEDLILNTYTSKPQAVVTIYITPPEAKPTGHAEVSSNTSRTTRTTKNTASAENPMKYIIHKEFICYYSPFFKAAFNGNFKEGQTQEMRISADVVAFGVVVNWLYSQKIMISGDNELILSTLARAWILADRFLIPKLQNQIMHGIHEICSRIDTWEDCTDFETFAKIAWTYGDGNNKLFEVGAWALVWTNKGFVDRFSDGIPLAMFRRAMEMTKNELLASNLLPAKHFYVSESKAAWFTFQVDKTNFKTNARLGLLMVSLESLPPRI</sequence>
<evidence type="ECO:0000256" key="1">
    <source>
        <dbReference type="SAM" id="MobiDB-lite"/>
    </source>
</evidence>
<dbReference type="PANTHER" id="PTHR47843:SF2">
    <property type="entry name" value="BTB DOMAIN-CONTAINING PROTEIN"/>
    <property type="match status" value="1"/>
</dbReference>
<name>A0A2J6Q7M7_9HELO</name>
<accession>A0A2J6Q7M7</accession>
<dbReference type="STRING" id="1745343.A0A2J6Q7M7"/>
<reference evidence="3 4" key="1">
    <citation type="submission" date="2016-05" db="EMBL/GenBank/DDBJ databases">
        <title>A degradative enzymes factory behind the ericoid mycorrhizal symbiosis.</title>
        <authorList>
            <consortium name="DOE Joint Genome Institute"/>
            <person name="Martino E."/>
            <person name="Morin E."/>
            <person name="Grelet G."/>
            <person name="Kuo A."/>
            <person name="Kohler A."/>
            <person name="Daghino S."/>
            <person name="Barry K."/>
            <person name="Choi C."/>
            <person name="Cichocki N."/>
            <person name="Clum A."/>
            <person name="Copeland A."/>
            <person name="Hainaut M."/>
            <person name="Haridas S."/>
            <person name="Labutti K."/>
            <person name="Lindquist E."/>
            <person name="Lipzen A."/>
            <person name="Khouja H.-R."/>
            <person name="Murat C."/>
            <person name="Ohm R."/>
            <person name="Olson A."/>
            <person name="Spatafora J."/>
            <person name="Veneault-Fourrey C."/>
            <person name="Henrissat B."/>
            <person name="Grigoriev I."/>
            <person name="Martin F."/>
            <person name="Perotto S."/>
        </authorList>
    </citation>
    <scope>NUCLEOTIDE SEQUENCE [LARGE SCALE GENOMIC DNA]</scope>
    <source>
        <strain evidence="3 4">UAMH 7357</strain>
    </source>
</reference>
<dbReference type="EMBL" id="KZ613478">
    <property type="protein sequence ID" value="PMD22244.1"/>
    <property type="molecule type" value="Genomic_DNA"/>
</dbReference>